<dbReference type="PROSITE" id="PS51197">
    <property type="entry name" value="HTH_RRF2_2"/>
    <property type="match status" value="1"/>
</dbReference>
<evidence type="ECO:0000313" key="2">
    <source>
        <dbReference type="EMBL" id="MCM2369685.1"/>
    </source>
</evidence>
<dbReference type="InterPro" id="IPR036388">
    <property type="entry name" value="WH-like_DNA-bd_sf"/>
</dbReference>
<protein>
    <submittedName>
        <fullName evidence="2">Rrf2 family transcriptional regulator</fullName>
    </submittedName>
</protein>
<dbReference type="EMBL" id="JAMQBK010000012">
    <property type="protein sequence ID" value="MCM2369685.1"/>
    <property type="molecule type" value="Genomic_DNA"/>
</dbReference>
<dbReference type="NCBIfam" id="TIGR00738">
    <property type="entry name" value="rrf2_super"/>
    <property type="match status" value="1"/>
</dbReference>
<keyword evidence="1" id="KW-0238">DNA-binding</keyword>
<evidence type="ECO:0000313" key="3">
    <source>
        <dbReference type="Proteomes" id="UP001202961"/>
    </source>
</evidence>
<dbReference type="Gene3D" id="1.10.10.10">
    <property type="entry name" value="Winged helix-like DNA-binding domain superfamily/Winged helix DNA-binding domain"/>
    <property type="match status" value="1"/>
</dbReference>
<dbReference type="InterPro" id="IPR036390">
    <property type="entry name" value="WH_DNA-bd_sf"/>
</dbReference>
<dbReference type="PANTHER" id="PTHR33221:SF4">
    <property type="entry name" value="HTH-TYPE TRANSCRIPTIONAL REPRESSOR NSRR"/>
    <property type="match status" value="1"/>
</dbReference>
<name>A0ABT0TYS7_9BACT</name>
<organism evidence="2 3">
    <name type="scientific">Aporhodopirellula aestuarii</name>
    <dbReference type="NCBI Taxonomy" id="2950107"/>
    <lineage>
        <taxon>Bacteria</taxon>
        <taxon>Pseudomonadati</taxon>
        <taxon>Planctomycetota</taxon>
        <taxon>Planctomycetia</taxon>
        <taxon>Pirellulales</taxon>
        <taxon>Pirellulaceae</taxon>
        <taxon>Aporhodopirellula</taxon>
    </lineage>
</organism>
<keyword evidence="3" id="KW-1185">Reference proteome</keyword>
<dbReference type="Proteomes" id="UP001202961">
    <property type="component" value="Unassembled WGS sequence"/>
</dbReference>
<dbReference type="RefSeq" id="WP_250927354.1">
    <property type="nucleotide sequence ID" value="NZ_JAMQBK010000012.1"/>
</dbReference>
<dbReference type="SUPFAM" id="SSF46785">
    <property type="entry name" value="Winged helix' DNA-binding domain"/>
    <property type="match status" value="1"/>
</dbReference>
<evidence type="ECO:0000256" key="1">
    <source>
        <dbReference type="ARBA" id="ARBA00023125"/>
    </source>
</evidence>
<dbReference type="Pfam" id="PF02082">
    <property type="entry name" value="Rrf2"/>
    <property type="match status" value="1"/>
</dbReference>
<dbReference type="PANTHER" id="PTHR33221">
    <property type="entry name" value="WINGED HELIX-TURN-HELIX TRANSCRIPTIONAL REGULATOR, RRF2 FAMILY"/>
    <property type="match status" value="1"/>
</dbReference>
<dbReference type="InterPro" id="IPR000944">
    <property type="entry name" value="Tscrpt_reg_Rrf2"/>
</dbReference>
<gene>
    <name evidence="2" type="ORF">NB063_03510</name>
</gene>
<sequence>MKLTTQTDYAMRTLMVLATRKERVHVADVANLFGISVNHVAKVVNLLARAGFVRSVRGVGGGIELAQGTNEISIGEVIALMDWPRSLARCSRRRQSHATGAGRPNDCCG</sequence>
<proteinExistence type="predicted"/>
<reference evidence="2 3" key="1">
    <citation type="journal article" date="2022" name="Syst. Appl. Microbiol.">
        <title>Rhodopirellula aestuarii sp. nov., a novel member of the genus Rhodopirellula isolated from brackish sediments collected in the Tagus River estuary, Portugal.</title>
        <authorList>
            <person name="Vitorino I.R."/>
            <person name="Klimek D."/>
            <person name="Calusinska M."/>
            <person name="Lobo-da-Cunha A."/>
            <person name="Vasconcelos V."/>
            <person name="Lage O.M."/>
        </authorList>
    </citation>
    <scope>NUCLEOTIDE SEQUENCE [LARGE SCALE GENOMIC DNA]</scope>
    <source>
        <strain evidence="2 3">ICT_H3.1</strain>
    </source>
</reference>
<comment type="caution">
    <text evidence="2">The sequence shown here is derived from an EMBL/GenBank/DDBJ whole genome shotgun (WGS) entry which is preliminary data.</text>
</comment>
<accession>A0ABT0TYS7</accession>